<evidence type="ECO:0000256" key="7">
    <source>
        <dbReference type="ARBA" id="ARBA00023053"/>
    </source>
</evidence>
<evidence type="ECO:0000256" key="12">
    <source>
        <dbReference type="RuleBase" id="RU000679"/>
    </source>
</evidence>
<keyword evidence="16" id="KW-1185">Reference proteome</keyword>
<name>A0ABN8LCH6_CHISP</name>
<reference evidence="15" key="1">
    <citation type="submission" date="2021-12" db="EMBL/GenBank/DDBJ databases">
        <authorList>
            <person name="King R."/>
        </authorList>
    </citation>
    <scope>NUCLEOTIDE SEQUENCE</scope>
</reference>
<dbReference type="Gene3D" id="2.60.470.10">
    <property type="entry name" value="Acid-sensing ion channels like domains"/>
    <property type="match status" value="1"/>
</dbReference>
<comment type="subcellular location">
    <subcellularLocation>
        <location evidence="1">Membrane</location>
        <topology evidence="1">Multi-pass membrane protein</topology>
    </subcellularLocation>
</comment>
<dbReference type="PANTHER" id="PTHR11690:SF288">
    <property type="entry name" value="AMILORIDE-SENSITIVE NA+ CHANNEL-RELATED"/>
    <property type="match status" value="1"/>
</dbReference>
<dbReference type="Proteomes" id="UP001153292">
    <property type="component" value="Chromosome 8"/>
</dbReference>
<keyword evidence="5 12" id="KW-0812">Transmembrane</keyword>
<keyword evidence="7" id="KW-0915">Sodium</keyword>
<comment type="similarity">
    <text evidence="2 12">Belongs to the amiloride-sensitive sodium channel (TC 1.A.6) family.</text>
</comment>
<keyword evidence="4 12" id="KW-0894">Sodium channel</keyword>
<evidence type="ECO:0000313" key="16">
    <source>
        <dbReference type="Proteomes" id="UP001153292"/>
    </source>
</evidence>
<evidence type="ECO:0000256" key="8">
    <source>
        <dbReference type="ARBA" id="ARBA00023065"/>
    </source>
</evidence>
<gene>
    <name evidence="15" type="ORF">CHILSU_LOCUS10856</name>
</gene>
<evidence type="ECO:0000256" key="3">
    <source>
        <dbReference type="ARBA" id="ARBA00022448"/>
    </source>
</evidence>
<evidence type="ECO:0000256" key="10">
    <source>
        <dbReference type="ARBA" id="ARBA00023201"/>
    </source>
</evidence>
<keyword evidence="9 14" id="KW-0472">Membrane</keyword>
<dbReference type="Pfam" id="PF00858">
    <property type="entry name" value="ASC"/>
    <property type="match status" value="1"/>
</dbReference>
<evidence type="ECO:0000256" key="2">
    <source>
        <dbReference type="ARBA" id="ARBA00007193"/>
    </source>
</evidence>
<evidence type="ECO:0000256" key="4">
    <source>
        <dbReference type="ARBA" id="ARBA00022461"/>
    </source>
</evidence>
<evidence type="ECO:0000256" key="11">
    <source>
        <dbReference type="ARBA" id="ARBA00023303"/>
    </source>
</evidence>
<evidence type="ECO:0000256" key="13">
    <source>
        <dbReference type="SAM" id="MobiDB-lite"/>
    </source>
</evidence>
<organism evidence="15 16">
    <name type="scientific">Chilo suppressalis</name>
    <name type="common">Asiatic rice borer moth</name>
    <dbReference type="NCBI Taxonomy" id="168631"/>
    <lineage>
        <taxon>Eukaryota</taxon>
        <taxon>Metazoa</taxon>
        <taxon>Ecdysozoa</taxon>
        <taxon>Arthropoda</taxon>
        <taxon>Hexapoda</taxon>
        <taxon>Insecta</taxon>
        <taxon>Pterygota</taxon>
        <taxon>Neoptera</taxon>
        <taxon>Endopterygota</taxon>
        <taxon>Lepidoptera</taxon>
        <taxon>Glossata</taxon>
        <taxon>Ditrysia</taxon>
        <taxon>Pyraloidea</taxon>
        <taxon>Crambidae</taxon>
        <taxon>Crambinae</taxon>
        <taxon>Chilo</taxon>
    </lineage>
</organism>
<protein>
    <submittedName>
        <fullName evidence="15">Uncharacterized protein</fullName>
    </submittedName>
</protein>
<proteinExistence type="inferred from homology"/>
<feature type="transmembrane region" description="Helical" evidence="14">
    <location>
        <begin position="489"/>
        <end position="514"/>
    </location>
</feature>
<sequence>MEKEPEIPVYGEVCKRKLKRKRQRMLLTELFFDFSKNTTLHGLRYVTDSGLEIIEKIFWTLTFFVSVALSFYFIFNVWHKWKTSPVIVSFSEKHISVEAVPFPSVTICPQMKSMSHKKHNNQSESNDDDNQQYPNSTYYDEDVREALSLMCDSVISPFAKIFSHIDASVVNQLYNLSLDYENMFAGCNQYMTKPRGCTYSFKKSLTEDGVCYTYNGLSDEEILRGENIQQEFKYTQANQATRNWTMADGYITDDPKAYPVRGLNSAEDRNMGFKLNIRHDIKNEICQKVYSTYKIYLHHPADLPQSSSYYFAALPDQLSSMALQFTMVTTSKTLKSYPLETRQCYFPEDKWLKYFQLYTYNNCKLECLRNITYKLCGCVAYYMPHSDSNEICAARAAACIHFGKTLVLRKWKECNCLPACNSVQYNADIHKDYYDAAKGRRLRNKQKNKGIINYPLAKVNIFYKEPMFMSIRRSELFGLTDFLGQCGGLLGLFLGFSFLSLIEIFYFVTFRVYYTFKMDLKREKEQNISYGTKQHDK</sequence>
<dbReference type="EMBL" id="OU963901">
    <property type="protein sequence ID" value="CAH2991815.1"/>
    <property type="molecule type" value="Genomic_DNA"/>
</dbReference>
<feature type="transmembrane region" description="Helical" evidence="14">
    <location>
        <begin position="57"/>
        <end position="78"/>
    </location>
</feature>
<keyword evidence="3 12" id="KW-0813">Transport</keyword>
<evidence type="ECO:0000256" key="5">
    <source>
        <dbReference type="ARBA" id="ARBA00022692"/>
    </source>
</evidence>
<dbReference type="PANTHER" id="PTHR11690">
    <property type="entry name" value="AMILORIDE-SENSITIVE SODIUM CHANNEL-RELATED"/>
    <property type="match status" value="1"/>
</dbReference>
<evidence type="ECO:0000256" key="9">
    <source>
        <dbReference type="ARBA" id="ARBA00023136"/>
    </source>
</evidence>
<evidence type="ECO:0000256" key="6">
    <source>
        <dbReference type="ARBA" id="ARBA00022989"/>
    </source>
</evidence>
<evidence type="ECO:0000256" key="14">
    <source>
        <dbReference type="SAM" id="Phobius"/>
    </source>
</evidence>
<keyword evidence="8 12" id="KW-0406">Ion transport</keyword>
<evidence type="ECO:0000313" key="15">
    <source>
        <dbReference type="EMBL" id="CAH2991815.1"/>
    </source>
</evidence>
<keyword evidence="6 14" id="KW-1133">Transmembrane helix</keyword>
<keyword evidence="10 12" id="KW-0739">Sodium transport</keyword>
<accession>A0ABN8LCH6</accession>
<dbReference type="InterPro" id="IPR001873">
    <property type="entry name" value="ENaC"/>
</dbReference>
<dbReference type="PRINTS" id="PR01078">
    <property type="entry name" value="AMINACHANNEL"/>
</dbReference>
<feature type="region of interest" description="Disordered" evidence="13">
    <location>
        <begin position="116"/>
        <end position="135"/>
    </location>
</feature>
<evidence type="ECO:0000256" key="1">
    <source>
        <dbReference type="ARBA" id="ARBA00004141"/>
    </source>
</evidence>
<dbReference type="Gene3D" id="1.10.287.770">
    <property type="entry name" value="YojJ-like"/>
    <property type="match status" value="1"/>
</dbReference>
<keyword evidence="11 12" id="KW-0407">Ion channel</keyword>